<reference evidence="8 9" key="1">
    <citation type="journal article" date="2018" name="PLoS Genet.">
        <title>Population sequencing reveals clonal diversity and ancestral inbreeding in the grapevine cultivar Chardonnay.</title>
        <authorList>
            <person name="Roach M.J."/>
            <person name="Johnson D.L."/>
            <person name="Bohlmann J."/>
            <person name="van Vuuren H.J."/>
            <person name="Jones S.J."/>
            <person name="Pretorius I.S."/>
            <person name="Schmidt S.A."/>
            <person name="Borneman A.R."/>
        </authorList>
    </citation>
    <scope>NUCLEOTIDE SEQUENCE [LARGE SCALE GENOMIC DNA]</scope>
    <source>
        <strain evidence="9">cv. Chardonnay</strain>
        <tissue evidence="8">Leaf</tissue>
    </source>
</reference>
<proteinExistence type="predicted"/>
<gene>
    <name evidence="8" type="primary">PTL_2</name>
    <name evidence="8" type="ORF">CK203_089174</name>
</gene>
<evidence type="ECO:0000256" key="1">
    <source>
        <dbReference type="ARBA" id="ARBA00004123"/>
    </source>
</evidence>
<evidence type="ECO:0000256" key="6">
    <source>
        <dbReference type="SAM" id="MobiDB-lite"/>
    </source>
</evidence>
<dbReference type="Gene3D" id="1.10.10.60">
    <property type="entry name" value="Homeodomain-like"/>
    <property type="match status" value="2"/>
</dbReference>
<dbReference type="EMBL" id="QGNW01001259">
    <property type="protein sequence ID" value="RVW48001.1"/>
    <property type="molecule type" value="Genomic_DNA"/>
</dbReference>
<dbReference type="PANTHER" id="PTHR21654:SF60">
    <property type="entry name" value="TRIHELIX TRANSCRIPTION FACTOR PTL"/>
    <property type="match status" value="1"/>
</dbReference>
<dbReference type="GO" id="GO:0003677">
    <property type="term" value="F:DNA binding"/>
    <property type="evidence" value="ECO:0007669"/>
    <property type="project" value="UniProtKB-KW"/>
</dbReference>
<comment type="subcellular location">
    <subcellularLocation>
        <location evidence="1">Nucleus</location>
    </subcellularLocation>
</comment>
<feature type="domain" description="Myb-like" evidence="7">
    <location>
        <begin position="108"/>
        <end position="173"/>
    </location>
</feature>
<keyword evidence="2" id="KW-0805">Transcription regulation</keyword>
<dbReference type="PROSITE" id="PS50090">
    <property type="entry name" value="MYB_LIKE"/>
    <property type="match status" value="1"/>
</dbReference>
<dbReference type="Pfam" id="PF13837">
    <property type="entry name" value="Myb_DNA-bind_4"/>
    <property type="match status" value="1"/>
</dbReference>
<dbReference type="GO" id="GO:0006355">
    <property type="term" value="P:regulation of DNA-templated transcription"/>
    <property type="evidence" value="ECO:0007669"/>
    <property type="project" value="UniProtKB-ARBA"/>
</dbReference>
<evidence type="ECO:0000256" key="4">
    <source>
        <dbReference type="ARBA" id="ARBA00023163"/>
    </source>
</evidence>
<keyword evidence="5" id="KW-0539">Nucleus</keyword>
<protein>
    <submittedName>
        <fullName evidence="8">Trihelix transcription factor PTL</fullName>
    </submittedName>
</protein>
<dbReference type="CDD" id="cd12203">
    <property type="entry name" value="GT1"/>
    <property type="match status" value="1"/>
</dbReference>
<feature type="region of interest" description="Disordered" evidence="6">
    <location>
        <begin position="256"/>
        <end position="297"/>
    </location>
</feature>
<organism evidence="8 9">
    <name type="scientific">Vitis vinifera</name>
    <name type="common">Grape</name>
    <dbReference type="NCBI Taxonomy" id="29760"/>
    <lineage>
        <taxon>Eukaryota</taxon>
        <taxon>Viridiplantae</taxon>
        <taxon>Streptophyta</taxon>
        <taxon>Embryophyta</taxon>
        <taxon>Tracheophyta</taxon>
        <taxon>Spermatophyta</taxon>
        <taxon>Magnoliopsida</taxon>
        <taxon>eudicotyledons</taxon>
        <taxon>Gunneridae</taxon>
        <taxon>Pentapetalae</taxon>
        <taxon>rosids</taxon>
        <taxon>Vitales</taxon>
        <taxon>Vitaceae</taxon>
        <taxon>Viteae</taxon>
        <taxon>Vitis</taxon>
    </lineage>
</organism>
<dbReference type="InterPro" id="IPR001005">
    <property type="entry name" value="SANT/Myb"/>
</dbReference>
<dbReference type="AlphaFoldDB" id="A0A438EJV0"/>
<sequence>MAMEDHHHYGMADLRQFMNTRPHFPPIPHHSDLFPAHHHHRTLTPAQPYDLMMVGRQVTHDMMSRGLHDFVTDSAAPPPTTTATNTNTVVPTSNATLTGLDADAACLGGDASTGRWPRQETLTLLEIRSRLDSKFKEANQKGPLWDEVSRIMSEEHGYQRSGKKCREKFENLYKYYKKTKEGRLEGKMVSTIDSSDSLKPSMETPVMRSQSQKITLLEMRKLMEKQEAWLEKMLKALEHKEQERILREEEWRKQEAARELKVPSPEELMATQHRNPGERQNENGSETVSNSVKGDSWPESEITRLMQLRTNMESRFQQAGSSEEVLWEDIAGKMACLGSCTYFLSNETLYNQGGAYCEISEPGPEMARLQPNEGSPPSNSNAGSAVPDSCFRFLMADGNLWENYALKLNKGDNQ</sequence>
<evidence type="ECO:0000256" key="5">
    <source>
        <dbReference type="ARBA" id="ARBA00023242"/>
    </source>
</evidence>
<dbReference type="Proteomes" id="UP000288805">
    <property type="component" value="Unassembled WGS sequence"/>
</dbReference>
<dbReference type="PANTHER" id="PTHR21654">
    <property type="entry name" value="FI21293P1"/>
    <property type="match status" value="1"/>
</dbReference>
<dbReference type="InterPro" id="IPR044822">
    <property type="entry name" value="Myb_DNA-bind_4"/>
</dbReference>
<dbReference type="GO" id="GO:0005634">
    <property type="term" value="C:nucleus"/>
    <property type="evidence" value="ECO:0007669"/>
    <property type="project" value="UniProtKB-SubCell"/>
</dbReference>
<keyword evidence="3" id="KW-0238">DNA-binding</keyword>
<evidence type="ECO:0000313" key="8">
    <source>
        <dbReference type="EMBL" id="RVW48001.1"/>
    </source>
</evidence>
<name>A0A438EJV0_VITVI</name>
<feature type="compositionally biased region" description="Polar residues" evidence="6">
    <location>
        <begin position="282"/>
        <end position="293"/>
    </location>
</feature>
<comment type="caution">
    <text evidence="8">The sequence shown here is derived from an EMBL/GenBank/DDBJ whole genome shotgun (WGS) entry which is preliminary data.</text>
</comment>
<evidence type="ECO:0000256" key="3">
    <source>
        <dbReference type="ARBA" id="ARBA00023125"/>
    </source>
</evidence>
<evidence type="ECO:0000259" key="7">
    <source>
        <dbReference type="PROSITE" id="PS50090"/>
    </source>
</evidence>
<keyword evidence="4" id="KW-0804">Transcription</keyword>
<evidence type="ECO:0000256" key="2">
    <source>
        <dbReference type="ARBA" id="ARBA00023015"/>
    </source>
</evidence>
<accession>A0A438EJV0</accession>
<dbReference type="FunFam" id="1.10.10.60:FF:000342">
    <property type="entry name" value="trihelix transcription factor PTL-like"/>
    <property type="match status" value="1"/>
</dbReference>
<evidence type="ECO:0000313" key="9">
    <source>
        <dbReference type="Proteomes" id="UP000288805"/>
    </source>
</evidence>